<feature type="region of interest" description="Disordered" evidence="5">
    <location>
        <begin position="1"/>
        <end position="26"/>
    </location>
</feature>
<evidence type="ECO:0000256" key="5">
    <source>
        <dbReference type="SAM" id="MobiDB-lite"/>
    </source>
</evidence>
<gene>
    <name evidence="6" type="ORF">J3R73_001462</name>
</gene>
<dbReference type="RefSeq" id="WP_307424382.1">
    <property type="nucleotide sequence ID" value="NZ_JAUSVK010000001.1"/>
</dbReference>
<evidence type="ECO:0000256" key="2">
    <source>
        <dbReference type="ARBA" id="ARBA00022692"/>
    </source>
</evidence>
<keyword evidence="3" id="KW-1133">Transmembrane helix</keyword>
<protein>
    <submittedName>
        <fullName evidence="6">Metalloprotease</fullName>
    </submittedName>
</protein>
<comment type="caution">
    <text evidence="6">The sequence shown here is derived from an EMBL/GenBank/DDBJ whole genome shotgun (WGS) entry which is preliminary data.</text>
</comment>
<organism evidence="6 7">
    <name type="scientific">Labrys monachus</name>
    <dbReference type="NCBI Taxonomy" id="217067"/>
    <lineage>
        <taxon>Bacteria</taxon>
        <taxon>Pseudomonadati</taxon>
        <taxon>Pseudomonadota</taxon>
        <taxon>Alphaproteobacteria</taxon>
        <taxon>Hyphomicrobiales</taxon>
        <taxon>Xanthobacteraceae</taxon>
        <taxon>Labrys</taxon>
    </lineage>
</organism>
<feature type="compositionally biased region" description="Basic and acidic residues" evidence="5">
    <location>
        <begin position="1"/>
        <end position="18"/>
    </location>
</feature>
<keyword evidence="4" id="KW-0472">Membrane</keyword>
<dbReference type="PANTHER" id="PTHR30168:SF0">
    <property type="entry name" value="INNER MEMBRANE PROTEIN"/>
    <property type="match status" value="1"/>
</dbReference>
<dbReference type="GO" id="GO:0008237">
    <property type="term" value="F:metallopeptidase activity"/>
    <property type="evidence" value="ECO:0007669"/>
    <property type="project" value="UniProtKB-KW"/>
</dbReference>
<keyword evidence="7" id="KW-1185">Reference proteome</keyword>
<dbReference type="PANTHER" id="PTHR30168">
    <property type="entry name" value="PUTATIVE MEMBRANE PROTEIN YPFJ"/>
    <property type="match status" value="1"/>
</dbReference>
<keyword evidence="2" id="KW-0812">Transmembrane</keyword>
<dbReference type="Pfam" id="PF04228">
    <property type="entry name" value="Zn_peptidase"/>
    <property type="match status" value="1"/>
</dbReference>
<dbReference type="InterPro" id="IPR007343">
    <property type="entry name" value="Uncharacterised_pept_Zn_put"/>
</dbReference>
<feature type="region of interest" description="Disordered" evidence="5">
    <location>
        <begin position="67"/>
        <end position="88"/>
    </location>
</feature>
<evidence type="ECO:0000313" key="7">
    <source>
        <dbReference type="Proteomes" id="UP001237448"/>
    </source>
</evidence>
<evidence type="ECO:0000313" key="6">
    <source>
        <dbReference type="EMBL" id="MDQ0391670.1"/>
    </source>
</evidence>
<dbReference type="Proteomes" id="UP001237448">
    <property type="component" value="Unassembled WGS sequence"/>
</dbReference>
<name>A0ABU0FAP8_9HYPH</name>
<evidence type="ECO:0000256" key="1">
    <source>
        <dbReference type="ARBA" id="ARBA00004167"/>
    </source>
</evidence>
<proteinExistence type="predicted"/>
<keyword evidence="6" id="KW-0645">Protease</keyword>
<keyword evidence="6" id="KW-0482">Metalloprotease</keyword>
<accession>A0ABU0FAP8</accession>
<sequence>MKLDDFRSSDNVEDRRGSDGGSGGGGFPIGRGGLGIGGIVIVLLISYFTGINPATLINGYETVNGGGQTVTQQQTRPASQVGGPNDPSGQFVRKVLGSTEDTWTEIFKEQNAGRAYTPTALVLFSGATRSACGTAQSAMGPFYCPNDKKVYLDTEFFDEMRNRFNACPAAQGACAFAQAYVIAHEVGHHVQDLLGILSQVHQAQQQASESGANALSVRLELQADCLAGVWANRTQRDFKFIEQGDVEAALQTANAIGDDMLQKKARGYVVPDSFTHGTSAQRQRWFSAGLQSGTMSSCNTFRAQQL</sequence>
<comment type="subcellular location">
    <subcellularLocation>
        <location evidence="1">Membrane</location>
        <topology evidence="1">Single-pass membrane protein</topology>
    </subcellularLocation>
</comment>
<reference evidence="6 7" key="1">
    <citation type="submission" date="2023-07" db="EMBL/GenBank/DDBJ databases">
        <title>Genomic Encyclopedia of Type Strains, Phase IV (KMG-IV): sequencing the most valuable type-strain genomes for metagenomic binning, comparative biology and taxonomic classification.</title>
        <authorList>
            <person name="Goeker M."/>
        </authorList>
    </citation>
    <scope>NUCLEOTIDE SEQUENCE [LARGE SCALE GENOMIC DNA]</scope>
    <source>
        <strain evidence="6 7">DSM 5896</strain>
    </source>
</reference>
<dbReference type="EMBL" id="JAUSVK010000001">
    <property type="protein sequence ID" value="MDQ0391670.1"/>
    <property type="molecule type" value="Genomic_DNA"/>
</dbReference>
<keyword evidence="6" id="KW-0378">Hydrolase</keyword>
<evidence type="ECO:0000256" key="4">
    <source>
        <dbReference type="ARBA" id="ARBA00023136"/>
    </source>
</evidence>
<evidence type="ECO:0000256" key="3">
    <source>
        <dbReference type="ARBA" id="ARBA00022989"/>
    </source>
</evidence>